<accession>A0ABU2MX73</accession>
<feature type="chain" id="PRO_5046589510" description="Lipoprotein" evidence="2">
    <location>
        <begin position="26"/>
        <end position="334"/>
    </location>
</feature>
<evidence type="ECO:0008006" key="5">
    <source>
        <dbReference type="Google" id="ProtNLM"/>
    </source>
</evidence>
<evidence type="ECO:0000313" key="3">
    <source>
        <dbReference type="EMBL" id="MDT0345159.1"/>
    </source>
</evidence>
<dbReference type="Proteomes" id="UP001183246">
    <property type="component" value="Unassembled WGS sequence"/>
</dbReference>
<comment type="caution">
    <text evidence="3">The sequence shown here is derived from an EMBL/GenBank/DDBJ whole genome shotgun (WGS) entry which is preliminary data.</text>
</comment>
<protein>
    <recommendedName>
        <fullName evidence="5">Lipoprotein</fullName>
    </recommendedName>
</protein>
<evidence type="ECO:0000256" key="2">
    <source>
        <dbReference type="SAM" id="SignalP"/>
    </source>
</evidence>
<name>A0ABU2MX73_9ACTN</name>
<sequence length="334" mass="35409">MTRRVRATAAAIAALALALALSACGREPTTERHRDAGGMAYDDTRLPDVADAWQGSDAQRGWETGDLPPPDAEQQPAADVDEPARRGGPHRPTPTDLIEAVSDDGRTVTLRVPHGACDSGIHVEVLETDTSVVFGALIGDPQGPDESCTEQGLYALPVVELAEPLGERAPLDAYTGELLRYAEEWRSALRLREVAGAWEGSDAQRRWAAGETPPPPGSDEPPLGAPVDAVEDDGGENHPEPLDLIESVSDNGRTVTVRSGVGGCDDAIDVEVLETGTAVVFGAFDVAGVGERDPDRICTTVVVPINTEIELERPLGERAPLDAYTGRVLPRQEP</sequence>
<gene>
    <name evidence="3" type="ORF">RM590_21505</name>
</gene>
<feature type="compositionally biased region" description="Basic and acidic residues" evidence="1">
    <location>
        <begin position="28"/>
        <end position="47"/>
    </location>
</feature>
<feature type="signal peptide" evidence="2">
    <location>
        <begin position="1"/>
        <end position="25"/>
    </location>
</feature>
<feature type="region of interest" description="Disordered" evidence="1">
    <location>
        <begin position="201"/>
        <end position="238"/>
    </location>
</feature>
<keyword evidence="4" id="KW-1185">Reference proteome</keyword>
<keyword evidence="2" id="KW-0732">Signal</keyword>
<organism evidence="3 4">
    <name type="scientific">Streptomyces litchfieldiae</name>
    <dbReference type="NCBI Taxonomy" id="3075543"/>
    <lineage>
        <taxon>Bacteria</taxon>
        <taxon>Bacillati</taxon>
        <taxon>Actinomycetota</taxon>
        <taxon>Actinomycetes</taxon>
        <taxon>Kitasatosporales</taxon>
        <taxon>Streptomycetaceae</taxon>
        <taxon>Streptomyces</taxon>
    </lineage>
</organism>
<proteinExistence type="predicted"/>
<reference evidence="4" key="1">
    <citation type="submission" date="2023-07" db="EMBL/GenBank/DDBJ databases">
        <title>30 novel species of actinomycetes from the DSMZ collection.</title>
        <authorList>
            <person name="Nouioui I."/>
        </authorList>
    </citation>
    <scope>NUCLEOTIDE SEQUENCE [LARGE SCALE GENOMIC DNA]</scope>
    <source>
        <strain evidence="4">DSM 44938</strain>
    </source>
</reference>
<evidence type="ECO:0000256" key="1">
    <source>
        <dbReference type="SAM" id="MobiDB-lite"/>
    </source>
</evidence>
<dbReference type="PROSITE" id="PS51257">
    <property type="entry name" value="PROKAR_LIPOPROTEIN"/>
    <property type="match status" value="1"/>
</dbReference>
<evidence type="ECO:0000313" key="4">
    <source>
        <dbReference type="Proteomes" id="UP001183246"/>
    </source>
</evidence>
<dbReference type="EMBL" id="JAVREL010000013">
    <property type="protein sequence ID" value="MDT0345159.1"/>
    <property type="molecule type" value="Genomic_DNA"/>
</dbReference>
<feature type="region of interest" description="Disordered" evidence="1">
    <location>
        <begin position="26"/>
        <end position="47"/>
    </location>
</feature>
<feature type="region of interest" description="Disordered" evidence="1">
    <location>
        <begin position="59"/>
        <end position="98"/>
    </location>
</feature>
<dbReference type="RefSeq" id="WP_311706292.1">
    <property type="nucleotide sequence ID" value="NZ_JAVREL010000013.1"/>
</dbReference>